<feature type="region of interest" description="Disordered" evidence="1">
    <location>
        <begin position="1"/>
        <end position="49"/>
    </location>
</feature>
<evidence type="ECO:0000313" key="3">
    <source>
        <dbReference type="Proteomes" id="UP000266841"/>
    </source>
</evidence>
<organism evidence="2 3">
    <name type="scientific">Thalassiosira oceanica</name>
    <name type="common">Marine diatom</name>
    <dbReference type="NCBI Taxonomy" id="159749"/>
    <lineage>
        <taxon>Eukaryota</taxon>
        <taxon>Sar</taxon>
        <taxon>Stramenopiles</taxon>
        <taxon>Ochrophyta</taxon>
        <taxon>Bacillariophyta</taxon>
        <taxon>Coscinodiscophyceae</taxon>
        <taxon>Thalassiosirophycidae</taxon>
        <taxon>Thalassiosirales</taxon>
        <taxon>Thalassiosiraceae</taxon>
        <taxon>Thalassiosira</taxon>
    </lineage>
</organism>
<comment type="caution">
    <text evidence="2">The sequence shown here is derived from an EMBL/GenBank/DDBJ whole genome shotgun (WGS) entry which is preliminary data.</text>
</comment>
<name>K0RPI4_THAOC</name>
<dbReference type="Proteomes" id="UP000266841">
    <property type="component" value="Unassembled WGS sequence"/>
</dbReference>
<proteinExistence type="predicted"/>
<accession>K0RPI4</accession>
<dbReference type="EMBL" id="AGNL01034841">
    <property type="protein sequence ID" value="EJK55035.1"/>
    <property type="molecule type" value="Genomic_DNA"/>
</dbReference>
<dbReference type="AlphaFoldDB" id="K0RPI4"/>
<protein>
    <submittedName>
        <fullName evidence="2">Uncharacterized protein</fullName>
    </submittedName>
</protein>
<gene>
    <name evidence="2" type="ORF">THAOC_25278</name>
</gene>
<evidence type="ECO:0000313" key="2">
    <source>
        <dbReference type="EMBL" id="EJK55035.1"/>
    </source>
</evidence>
<keyword evidence="3" id="KW-1185">Reference proteome</keyword>
<evidence type="ECO:0000256" key="1">
    <source>
        <dbReference type="SAM" id="MobiDB-lite"/>
    </source>
</evidence>
<sequence length="127" mass="13922">MCAGRGETNDLPTSNLRDSTAYERSEGIGPLRRNSCGSDPGPLTLPPGPEEASVRCCVAQSIVPKISLDIKAMLKEYGDAGARETARFLRFHLFQPWSRISLMPLCQEKRSGKSVAWLSSNQHSSSR</sequence>
<reference evidence="2 3" key="1">
    <citation type="journal article" date="2012" name="Genome Biol.">
        <title>Genome and low-iron response of an oceanic diatom adapted to chronic iron limitation.</title>
        <authorList>
            <person name="Lommer M."/>
            <person name="Specht M."/>
            <person name="Roy A.S."/>
            <person name="Kraemer L."/>
            <person name="Andreson R."/>
            <person name="Gutowska M.A."/>
            <person name="Wolf J."/>
            <person name="Bergner S.V."/>
            <person name="Schilhabel M.B."/>
            <person name="Klostermeier U.C."/>
            <person name="Beiko R.G."/>
            <person name="Rosenstiel P."/>
            <person name="Hippler M."/>
            <person name="Laroche J."/>
        </authorList>
    </citation>
    <scope>NUCLEOTIDE SEQUENCE [LARGE SCALE GENOMIC DNA]</scope>
    <source>
        <strain evidence="2 3">CCMP1005</strain>
    </source>
</reference>